<dbReference type="PROSITE" id="PS51755">
    <property type="entry name" value="OMPR_PHOB"/>
    <property type="match status" value="1"/>
</dbReference>
<keyword evidence="1" id="KW-0238">DNA-binding</keyword>
<accession>A0A1J5PVA6</accession>
<evidence type="ECO:0000313" key="3">
    <source>
        <dbReference type="EMBL" id="OIQ75526.1"/>
    </source>
</evidence>
<feature type="domain" description="OmpR/PhoB-type" evidence="2">
    <location>
        <begin position="124"/>
        <end position="222"/>
    </location>
</feature>
<comment type="caution">
    <text evidence="3">The sequence shown here is derived from an EMBL/GenBank/DDBJ whole genome shotgun (WGS) entry which is preliminary data.</text>
</comment>
<reference evidence="3" key="1">
    <citation type="submission" date="2016-10" db="EMBL/GenBank/DDBJ databases">
        <title>Sequence of Gallionella enrichment culture.</title>
        <authorList>
            <person name="Poehlein A."/>
            <person name="Muehling M."/>
            <person name="Daniel R."/>
        </authorList>
    </citation>
    <scope>NUCLEOTIDE SEQUENCE</scope>
</reference>
<dbReference type="SMART" id="SM00862">
    <property type="entry name" value="Trans_reg_C"/>
    <property type="match status" value="1"/>
</dbReference>
<dbReference type="Gene3D" id="1.10.10.10">
    <property type="entry name" value="Winged helix-like DNA-binding domain superfamily/Winged helix DNA-binding domain"/>
    <property type="match status" value="1"/>
</dbReference>
<organism evidence="3">
    <name type="scientific">mine drainage metagenome</name>
    <dbReference type="NCBI Taxonomy" id="410659"/>
    <lineage>
        <taxon>unclassified sequences</taxon>
        <taxon>metagenomes</taxon>
        <taxon>ecological metagenomes</taxon>
    </lineage>
</organism>
<dbReference type="GO" id="GO:0006355">
    <property type="term" value="P:regulation of DNA-templated transcription"/>
    <property type="evidence" value="ECO:0007669"/>
    <property type="project" value="InterPro"/>
</dbReference>
<evidence type="ECO:0000256" key="1">
    <source>
        <dbReference type="ARBA" id="ARBA00023125"/>
    </source>
</evidence>
<dbReference type="CDD" id="cd00383">
    <property type="entry name" value="trans_reg_C"/>
    <property type="match status" value="1"/>
</dbReference>
<name>A0A1J5PVA6_9ZZZZ</name>
<dbReference type="AlphaFoldDB" id="A0A1J5PVA6"/>
<dbReference type="Pfam" id="PF00486">
    <property type="entry name" value="Trans_reg_C"/>
    <property type="match status" value="1"/>
</dbReference>
<dbReference type="EMBL" id="MLJW01002139">
    <property type="protein sequence ID" value="OIQ75526.1"/>
    <property type="molecule type" value="Genomic_DNA"/>
</dbReference>
<dbReference type="GO" id="GO:0000160">
    <property type="term" value="P:phosphorelay signal transduction system"/>
    <property type="evidence" value="ECO:0007669"/>
    <property type="project" value="InterPro"/>
</dbReference>
<sequence>MNTTVKHSVLSVRFSSASADCDYANRQPVTPQDALSRLHDGDAWAVLAVSGHDTAELTTWLMRLRQQSGGRLPGVVAFLPDPANPSALAALQAGADAVLSLDSPSELVRAQLGRLHERVAPQPGGWLQLEPGLALEAEARCLHIGEHKIEFPQQLFRLLWALAARGEHVLSPQALRLAMDIPARAQADTVHTAVGKLRRALRTHGLHERLQTVHGFGYRWRLNPAATTAPHDD</sequence>
<proteinExistence type="predicted"/>
<evidence type="ECO:0000259" key="2">
    <source>
        <dbReference type="PROSITE" id="PS51755"/>
    </source>
</evidence>
<dbReference type="InterPro" id="IPR036388">
    <property type="entry name" value="WH-like_DNA-bd_sf"/>
</dbReference>
<protein>
    <submittedName>
        <fullName evidence="3">Transcriptional regulator PhoB</fullName>
    </submittedName>
</protein>
<dbReference type="InterPro" id="IPR001867">
    <property type="entry name" value="OmpR/PhoB-type_DNA-bd"/>
</dbReference>
<dbReference type="GO" id="GO:0003677">
    <property type="term" value="F:DNA binding"/>
    <property type="evidence" value="ECO:0007669"/>
    <property type="project" value="UniProtKB-KW"/>
</dbReference>
<dbReference type="InterPro" id="IPR016032">
    <property type="entry name" value="Sig_transdc_resp-reg_C-effctor"/>
</dbReference>
<gene>
    <name evidence="3" type="ORF">GALL_428080</name>
</gene>
<dbReference type="SUPFAM" id="SSF46894">
    <property type="entry name" value="C-terminal effector domain of the bipartite response regulators"/>
    <property type="match status" value="1"/>
</dbReference>